<evidence type="ECO:0000313" key="1">
    <source>
        <dbReference type="EMBL" id="JAD55668.1"/>
    </source>
</evidence>
<organism evidence="1">
    <name type="scientific">Arundo donax</name>
    <name type="common">Giant reed</name>
    <name type="synonym">Donax arundinaceus</name>
    <dbReference type="NCBI Taxonomy" id="35708"/>
    <lineage>
        <taxon>Eukaryota</taxon>
        <taxon>Viridiplantae</taxon>
        <taxon>Streptophyta</taxon>
        <taxon>Embryophyta</taxon>
        <taxon>Tracheophyta</taxon>
        <taxon>Spermatophyta</taxon>
        <taxon>Magnoliopsida</taxon>
        <taxon>Liliopsida</taxon>
        <taxon>Poales</taxon>
        <taxon>Poaceae</taxon>
        <taxon>PACMAD clade</taxon>
        <taxon>Arundinoideae</taxon>
        <taxon>Arundineae</taxon>
        <taxon>Arundo</taxon>
    </lineage>
</organism>
<reference evidence="1" key="1">
    <citation type="submission" date="2014-09" db="EMBL/GenBank/DDBJ databases">
        <authorList>
            <person name="Magalhaes I.L.F."/>
            <person name="Oliveira U."/>
            <person name="Santos F.R."/>
            <person name="Vidigal T.H.D.A."/>
            <person name="Brescovit A.D."/>
            <person name="Santos A.J."/>
        </authorList>
    </citation>
    <scope>NUCLEOTIDE SEQUENCE</scope>
    <source>
        <tissue evidence="1">Shoot tissue taken approximately 20 cm above the soil surface</tissue>
    </source>
</reference>
<sequence length="37" mass="4451">MPRRAARRRRRPRRTARRSCRPRTGACCWARGGRRPC</sequence>
<proteinExistence type="predicted"/>
<dbReference type="EMBL" id="GBRH01242227">
    <property type="protein sequence ID" value="JAD55668.1"/>
    <property type="molecule type" value="Transcribed_RNA"/>
</dbReference>
<name>A0A0A9B0N1_ARUDO</name>
<dbReference type="AlphaFoldDB" id="A0A0A9B0N1"/>
<reference evidence="1" key="2">
    <citation type="journal article" date="2015" name="Data Brief">
        <title>Shoot transcriptome of the giant reed, Arundo donax.</title>
        <authorList>
            <person name="Barrero R.A."/>
            <person name="Guerrero F.D."/>
            <person name="Moolhuijzen P."/>
            <person name="Goolsby J.A."/>
            <person name="Tidwell J."/>
            <person name="Bellgard S.E."/>
            <person name="Bellgard M.I."/>
        </authorList>
    </citation>
    <scope>NUCLEOTIDE SEQUENCE</scope>
    <source>
        <tissue evidence="1">Shoot tissue taken approximately 20 cm above the soil surface</tissue>
    </source>
</reference>
<accession>A0A0A9B0N1</accession>
<protein>
    <submittedName>
        <fullName evidence="1">Uncharacterized protein</fullName>
    </submittedName>
</protein>